<dbReference type="GO" id="GO:0006508">
    <property type="term" value="P:proteolysis"/>
    <property type="evidence" value="ECO:0007669"/>
    <property type="project" value="InterPro"/>
</dbReference>
<evidence type="ECO:0000256" key="2">
    <source>
        <dbReference type="ARBA" id="ARBA00004141"/>
    </source>
</evidence>
<dbReference type="Pfam" id="PF02163">
    <property type="entry name" value="Peptidase_M50"/>
    <property type="match status" value="1"/>
</dbReference>
<evidence type="ECO:0000313" key="13">
    <source>
        <dbReference type="Proteomes" id="UP000234271"/>
    </source>
</evidence>
<sequence length="740" mass="83775">MGNDITMALLTLTEIPQPVAPATQQPALQIKLRDDLIFTFQSYGERPCYLIEDPLYGNYFQIGLAEYTFIQQLDGHNSVADAAKVAPELDATQIQQISYWLIQSQLVYIWNVEQRNWFLPHAPRDPMQKWAGRLNALFIKIPLGSPDYWLEQLLPYTRWLLGWAFFVLWLLICGSGFYLVMANIDHFIHSASSLLLPHNALWLLLAWIIVKVLHETAHGLVCKKYGGHIHQAGIMLILFAPIGAYMNANASWRLTSRWQRIHVSLAGMYAELFVAGIAAWIWAYSDTGALNYLSYNIVIITSISTLLFNANPLMRFDGYYILSDLLNIPNLYISGQRYIRYLNQRYIQGRKITRPTWTGKRTTIIKGYAFASLIWRWLVVIGLLIAANHLFYGAGVILATMAGISMLALPLARFFIGLYKDTNRGAILRHLSLLLLIFSLFSGLLLTQVYWSRTITVPAVFDYADAQTIRTETAGFIKKIYIKSGDNVMTGDILLTLDNPDLYQEQRDLQLQIQTRELRRQHATTQGQLSDAQGENEKLQDLQHQLQEKNLQITALNIKATQTGTIIATELDNLLGVYLQRGTEILTLANPQQLEVKASIPQMDIDAFRANEGQSVHLYRHSQPSHAMNATLTRVNPSATQTILHPALTVLAGGELPVKPKAQQTEHKQQNSTDNSENYEYLTPRFTATLTLPPDEQHTIYAGETAFVTLKSPAQTLGEILWIGIERYIKRLQSRASNQG</sequence>
<evidence type="ECO:0000256" key="9">
    <source>
        <dbReference type="SAM" id="MobiDB-lite"/>
    </source>
</evidence>
<dbReference type="Proteomes" id="UP000234271">
    <property type="component" value="Chromosome"/>
</dbReference>
<evidence type="ECO:0000256" key="4">
    <source>
        <dbReference type="ARBA" id="ARBA00022448"/>
    </source>
</evidence>
<dbReference type="STRING" id="288004.AL038_03130"/>
<evidence type="ECO:0000256" key="7">
    <source>
        <dbReference type="ARBA" id="ARBA00023136"/>
    </source>
</evidence>
<dbReference type="SUPFAM" id="SSF111369">
    <property type="entry name" value="HlyD-like secretion proteins"/>
    <property type="match status" value="1"/>
</dbReference>
<evidence type="ECO:0000259" key="11">
    <source>
        <dbReference type="Pfam" id="PF02163"/>
    </source>
</evidence>
<gene>
    <name evidence="12" type="ORF">BLE401_02910</name>
</gene>
<evidence type="ECO:0000256" key="8">
    <source>
        <dbReference type="SAM" id="Coils"/>
    </source>
</evidence>
<evidence type="ECO:0000256" key="6">
    <source>
        <dbReference type="ARBA" id="ARBA00022989"/>
    </source>
</evidence>
<dbReference type="CDD" id="cd05709">
    <property type="entry name" value="S2P-M50"/>
    <property type="match status" value="1"/>
</dbReference>
<reference evidence="13" key="1">
    <citation type="submission" date="2016-12" db="EMBL/GenBank/DDBJ databases">
        <title>Complete Genome Sequence of Beggiatoa leptomitiformis D-401.</title>
        <authorList>
            <person name="Fomenkov A."/>
            <person name="Vincze T."/>
            <person name="Grabovich M."/>
            <person name="Anton B.P."/>
            <person name="Dubinina G."/>
            <person name="Orlova M."/>
            <person name="Belousova E."/>
            <person name="Roberts R.J."/>
        </authorList>
    </citation>
    <scope>NUCLEOTIDE SEQUENCE [LARGE SCALE GENOMIC DNA]</scope>
    <source>
        <strain evidence="13">D-401</strain>
    </source>
</reference>
<evidence type="ECO:0000256" key="3">
    <source>
        <dbReference type="ARBA" id="ARBA00007931"/>
    </source>
</evidence>
<feature type="transmembrane region" description="Helical" evidence="10">
    <location>
        <begin position="397"/>
        <end position="419"/>
    </location>
</feature>
<comment type="cofactor">
    <cofactor evidence="1">
        <name>Zn(2+)</name>
        <dbReference type="ChEBI" id="CHEBI:29105"/>
    </cofactor>
</comment>
<proteinExistence type="inferred from homology"/>
<keyword evidence="7 10" id="KW-0472">Membrane</keyword>
<dbReference type="PANTHER" id="PTHR30097:SF4">
    <property type="entry name" value="SLR6042 PROTEIN"/>
    <property type="match status" value="1"/>
</dbReference>
<evidence type="ECO:0000256" key="5">
    <source>
        <dbReference type="ARBA" id="ARBA00022692"/>
    </source>
</evidence>
<dbReference type="InterPro" id="IPR051909">
    <property type="entry name" value="MFP_Cation_Efflux"/>
</dbReference>
<keyword evidence="13" id="KW-1185">Reference proteome</keyword>
<dbReference type="GO" id="GO:0015679">
    <property type="term" value="P:plasma membrane copper ion transport"/>
    <property type="evidence" value="ECO:0007669"/>
    <property type="project" value="TreeGrafter"/>
</dbReference>
<keyword evidence="8" id="KW-0175">Coiled coil</keyword>
<comment type="subcellular location">
    <subcellularLocation>
        <location evidence="2">Membrane</location>
        <topology evidence="2">Multi-pass membrane protein</topology>
    </subcellularLocation>
</comment>
<evidence type="ECO:0000256" key="1">
    <source>
        <dbReference type="ARBA" id="ARBA00001947"/>
    </source>
</evidence>
<keyword evidence="4" id="KW-0813">Transport</keyword>
<comment type="similarity">
    <text evidence="3">Belongs to the peptidase M50B family.</text>
</comment>
<feature type="domain" description="Peptidase M50" evidence="11">
    <location>
        <begin position="204"/>
        <end position="284"/>
    </location>
</feature>
<evidence type="ECO:0000256" key="10">
    <source>
        <dbReference type="SAM" id="Phobius"/>
    </source>
</evidence>
<keyword evidence="5 10" id="KW-0812">Transmembrane</keyword>
<dbReference type="GO" id="GO:0030313">
    <property type="term" value="C:cell envelope"/>
    <property type="evidence" value="ECO:0007669"/>
    <property type="project" value="TreeGrafter"/>
</dbReference>
<feature type="coiled-coil region" evidence="8">
    <location>
        <begin position="529"/>
        <end position="559"/>
    </location>
</feature>
<evidence type="ECO:0000313" key="12">
    <source>
        <dbReference type="EMBL" id="AUI67748.2"/>
    </source>
</evidence>
<protein>
    <submittedName>
        <fullName evidence="12">HlyD family efflux transporter periplasmic adaptor subunit</fullName>
    </submittedName>
</protein>
<dbReference type="GO" id="GO:0016020">
    <property type="term" value="C:membrane"/>
    <property type="evidence" value="ECO:0007669"/>
    <property type="project" value="UniProtKB-SubCell"/>
</dbReference>
<feature type="transmembrane region" description="Helical" evidence="10">
    <location>
        <begin position="260"/>
        <end position="283"/>
    </location>
</feature>
<name>A0A2N9YB96_9GAMM</name>
<organism evidence="12 13">
    <name type="scientific">Beggiatoa leptomitoformis</name>
    <dbReference type="NCBI Taxonomy" id="288004"/>
    <lineage>
        <taxon>Bacteria</taxon>
        <taxon>Pseudomonadati</taxon>
        <taxon>Pseudomonadota</taxon>
        <taxon>Gammaproteobacteria</taxon>
        <taxon>Thiotrichales</taxon>
        <taxon>Thiotrichaceae</taxon>
        <taxon>Beggiatoa</taxon>
    </lineage>
</organism>
<feature type="region of interest" description="Disordered" evidence="9">
    <location>
        <begin position="660"/>
        <end position="679"/>
    </location>
</feature>
<dbReference type="Gene3D" id="2.40.30.170">
    <property type="match status" value="1"/>
</dbReference>
<feature type="transmembrane region" description="Helical" evidence="10">
    <location>
        <begin position="289"/>
        <end position="308"/>
    </location>
</feature>
<dbReference type="InterPro" id="IPR008915">
    <property type="entry name" value="Peptidase_M50"/>
</dbReference>
<dbReference type="AlphaFoldDB" id="A0A2N9YB96"/>
<dbReference type="Gene3D" id="2.40.50.100">
    <property type="match status" value="1"/>
</dbReference>
<keyword evidence="6 10" id="KW-1133">Transmembrane helix</keyword>
<dbReference type="EMBL" id="CP018889">
    <property type="protein sequence ID" value="AUI67748.2"/>
    <property type="molecule type" value="Genomic_DNA"/>
</dbReference>
<feature type="transmembrane region" description="Helical" evidence="10">
    <location>
        <begin position="159"/>
        <end position="180"/>
    </location>
</feature>
<accession>A0A2N9YB96</accession>
<dbReference type="PANTHER" id="PTHR30097">
    <property type="entry name" value="CATION EFFLUX SYSTEM PROTEIN CUSB"/>
    <property type="match status" value="1"/>
</dbReference>
<feature type="transmembrane region" description="Helical" evidence="10">
    <location>
        <begin position="187"/>
        <end position="209"/>
    </location>
</feature>
<feature type="transmembrane region" description="Helical" evidence="10">
    <location>
        <begin position="431"/>
        <end position="451"/>
    </location>
</feature>
<feature type="transmembrane region" description="Helical" evidence="10">
    <location>
        <begin position="229"/>
        <end position="248"/>
    </location>
</feature>
<feature type="transmembrane region" description="Helical" evidence="10">
    <location>
        <begin position="368"/>
        <end position="391"/>
    </location>
</feature>
<dbReference type="GO" id="GO:0060003">
    <property type="term" value="P:copper ion export"/>
    <property type="evidence" value="ECO:0007669"/>
    <property type="project" value="TreeGrafter"/>
</dbReference>